<organism evidence="1 2">
    <name type="scientific">Shimia aestuarii</name>
    <dbReference type="NCBI Taxonomy" id="254406"/>
    <lineage>
        <taxon>Bacteria</taxon>
        <taxon>Pseudomonadati</taxon>
        <taxon>Pseudomonadota</taxon>
        <taxon>Alphaproteobacteria</taxon>
        <taxon>Rhodobacterales</taxon>
        <taxon>Roseobacteraceae</taxon>
    </lineage>
</organism>
<accession>A0A1I4N677</accession>
<dbReference type="AlphaFoldDB" id="A0A1I4N677"/>
<name>A0A1I4N677_9RHOB</name>
<proteinExistence type="predicted"/>
<reference evidence="1 2" key="1">
    <citation type="submission" date="2016-10" db="EMBL/GenBank/DDBJ databases">
        <authorList>
            <person name="de Groot N.N."/>
        </authorList>
    </citation>
    <scope>NUCLEOTIDE SEQUENCE [LARGE SCALE GENOMIC DNA]</scope>
    <source>
        <strain evidence="1 2">DSM 15283</strain>
    </source>
</reference>
<dbReference type="Proteomes" id="UP000199144">
    <property type="component" value="Unassembled WGS sequence"/>
</dbReference>
<evidence type="ECO:0000313" key="1">
    <source>
        <dbReference type="EMBL" id="SFM11011.1"/>
    </source>
</evidence>
<dbReference type="EMBL" id="FOTQ01000004">
    <property type="protein sequence ID" value="SFM11011.1"/>
    <property type="molecule type" value="Genomic_DNA"/>
</dbReference>
<dbReference type="STRING" id="254406.SAMN04488042_1049"/>
<dbReference type="RefSeq" id="WP_093093913.1">
    <property type="nucleotide sequence ID" value="NZ_FOTQ01000004.1"/>
</dbReference>
<gene>
    <name evidence="1" type="ORF">SAMN04488042_1049</name>
</gene>
<protein>
    <submittedName>
        <fullName evidence="1">Uncharacterized protein</fullName>
    </submittedName>
</protein>
<sequence length="92" mass="9444">MIVSIDHDDAITARISINGAHRATLTHPGALNAAIGAYLVDLNLPAQATVWVAPEGRKATPADAGQYIGAAKVYAETNGPKALAQLLKGALT</sequence>
<evidence type="ECO:0000313" key="2">
    <source>
        <dbReference type="Proteomes" id="UP000199144"/>
    </source>
</evidence>
<keyword evidence="2" id="KW-1185">Reference proteome</keyword>